<reference evidence="3" key="2">
    <citation type="submission" date="2015-01" db="EMBL/GenBank/DDBJ databases">
        <title>Evolutionary Origins and Diversification of the Mycorrhizal Mutualists.</title>
        <authorList>
            <consortium name="DOE Joint Genome Institute"/>
            <consortium name="Mycorrhizal Genomics Consortium"/>
            <person name="Kohler A."/>
            <person name="Kuo A."/>
            <person name="Nagy L.G."/>
            <person name="Floudas D."/>
            <person name="Copeland A."/>
            <person name="Barry K.W."/>
            <person name="Cichocki N."/>
            <person name="Veneault-Fourrey C."/>
            <person name="LaButti K."/>
            <person name="Lindquist E.A."/>
            <person name="Lipzen A."/>
            <person name="Lundell T."/>
            <person name="Morin E."/>
            <person name="Murat C."/>
            <person name="Riley R."/>
            <person name="Ohm R."/>
            <person name="Sun H."/>
            <person name="Tunlid A."/>
            <person name="Henrissat B."/>
            <person name="Grigoriev I.V."/>
            <person name="Hibbett D.S."/>
            <person name="Martin F."/>
        </authorList>
    </citation>
    <scope>NUCLEOTIDE SEQUENCE [LARGE SCALE GENOMIC DNA]</scope>
    <source>
        <strain evidence="3">Foug A</strain>
    </source>
</reference>
<feature type="compositionally biased region" description="Basic and acidic residues" evidence="1">
    <location>
        <begin position="33"/>
        <end position="47"/>
    </location>
</feature>
<dbReference type="HOGENOM" id="CLU_2672531_0_0_1"/>
<proteinExistence type="predicted"/>
<keyword evidence="3" id="KW-1185">Reference proteome</keyword>
<dbReference type="AlphaFoldDB" id="A0A0C3D7S6"/>
<evidence type="ECO:0000313" key="2">
    <source>
        <dbReference type="EMBL" id="KIM56805.1"/>
    </source>
</evidence>
<dbReference type="EMBL" id="KN822110">
    <property type="protein sequence ID" value="KIM56805.1"/>
    <property type="molecule type" value="Genomic_DNA"/>
</dbReference>
<reference evidence="2 3" key="1">
    <citation type="submission" date="2014-04" db="EMBL/GenBank/DDBJ databases">
        <authorList>
            <consortium name="DOE Joint Genome Institute"/>
            <person name="Kuo A."/>
            <person name="Kohler A."/>
            <person name="Nagy L.G."/>
            <person name="Floudas D."/>
            <person name="Copeland A."/>
            <person name="Barry K.W."/>
            <person name="Cichocki N."/>
            <person name="Veneault-Fourrey C."/>
            <person name="LaButti K."/>
            <person name="Lindquist E.A."/>
            <person name="Lipzen A."/>
            <person name="Lundell T."/>
            <person name="Morin E."/>
            <person name="Murat C."/>
            <person name="Sun H."/>
            <person name="Tunlid A."/>
            <person name="Henrissat B."/>
            <person name="Grigoriev I.V."/>
            <person name="Hibbett D.S."/>
            <person name="Martin F."/>
            <person name="Nordberg H.P."/>
            <person name="Cantor M.N."/>
            <person name="Hua S.X."/>
        </authorList>
    </citation>
    <scope>NUCLEOTIDE SEQUENCE [LARGE SCALE GENOMIC DNA]</scope>
    <source>
        <strain evidence="2 3">Foug A</strain>
    </source>
</reference>
<dbReference type="Proteomes" id="UP000053989">
    <property type="component" value="Unassembled WGS sequence"/>
</dbReference>
<feature type="region of interest" description="Disordered" evidence="1">
    <location>
        <begin position="18"/>
        <end position="56"/>
    </location>
</feature>
<evidence type="ECO:0000256" key="1">
    <source>
        <dbReference type="SAM" id="MobiDB-lite"/>
    </source>
</evidence>
<organism evidence="2 3">
    <name type="scientific">Scleroderma citrinum Foug A</name>
    <dbReference type="NCBI Taxonomy" id="1036808"/>
    <lineage>
        <taxon>Eukaryota</taxon>
        <taxon>Fungi</taxon>
        <taxon>Dikarya</taxon>
        <taxon>Basidiomycota</taxon>
        <taxon>Agaricomycotina</taxon>
        <taxon>Agaricomycetes</taxon>
        <taxon>Agaricomycetidae</taxon>
        <taxon>Boletales</taxon>
        <taxon>Sclerodermatineae</taxon>
        <taxon>Sclerodermataceae</taxon>
        <taxon>Scleroderma</taxon>
    </lineage>
</organism>
<accession>A0A0C3D7S6</accession>
<dbReference type="InParanoid" id="A0A0C3D7S6"/>
<gene>
    <name evidence="2" type="ORF">SCLCIDRAFT_206933</name>
</gene>
<name>A0A0C3D7S6_9AGAM</name>
<evidence type="ECO:0000313" key="3">
    <source>
        <dbReference type="Proteomes" id="UP000053989"/>
    </source>
</evidence>
<protein>
    <submittedName>
        <fullName evidence="2">Uncharacterized protein</fullName>
    </submittedName>
</protein>
<sequence>MLDASIYLFYGAEQNSWCADKDGNKDIGSYKPSKRDGHGRSTGDPKTKSHRTRICRRKPMPLDESYLLRMTSVFQ</sequence>